<comment type="caution">
    <text evidence="1">The sequence shown here is derived from an EMBL/GenBank/DDBJ whole genome shotgun (WGS) entry which is preliminary data.</text>
</comment>
<accession>A0A8H7ABA0</accession>
<dbReference type="AlphaFoldDB" id="A0A8H7ABA0"/>
<keyword evidence="2" id="KW-1185">Reference proteome</keyword>
<dbReference type="EMBL" id="JAACFV010000141">
    <property type="protein sequence ID" value="KAF7504349.1"/>
    <property type="molecule type" value="Genomic_DNA"/>
</dbReference>
<dbReference type="Proteomes" id="UP000606974">
    <property type="component" value="Unassembled WGS sequence"/>
</dbReference>
<reference evidence="1" key="1">
    <citation type="submission" date="2020-02" db="EMBL/GenBank/DDBJ databases">
        <authorList>
            <person name="Palmer J.M."/>
        </authorList>
    </citation>
    <scope>NUCLEOTIDE SEQUENCE</scope>
    <source>
        <strain evidence="1">EPUS1.4</strain>
        <tissue evidence="1">Thallus</tissue>
    </source>
</reference>
<name>A0A8H7ABA0_9EURO</name>
<sequence>MEHFVFLVRQHIAPDPFSNLDDLFRAVRQFARLRYSAAAFRADVITWKLYVLSGNLRHIQQAQPSLLVVPSHDFGLQCVREARTAFSGR</sequence>
<proteinExistence type="predicted"/>
<organism evidence="1 2">
    <name type="scientific">Endocarpon pusillum</name>
    <dbReference type="NCBI Taxonomy" id="364733"/>
    <lineage>
        <taxon>Eukaryota</taxon>
        <taxon>Fungi</taxon>
        <taxon>Dikarya</taxon>
        <taxon>Ascomycota</taxon>
        <taxon>Pezizomycotina</taxon>
        <taxon>Eurotiomycetes</taxon>
        <taxon>Chaetothyriomycetidae</taxon>
        <taxon>Verrucariales</taxon>
        <taxon>Verrucariaceae</taxon>
        <taxon>Endocarpon</taxon>
    </lineage>
</organism>
<evidence type="ECO:0000313" key="1">
    <source>
        <dbReference type="EMBL" id="KAF7504349.1"/>
    </source>
</evidence>
<protein>
    <submittedName>
        <fullName evidence="1">Uncharacterized protein</fullName>
    </submittedName>
</protein>
<evidence type="ECO:0000313" key="2">
    <source>
        <dbReference type="Proteomes" id="UP000606974"/>
    </source>
</evidence>
<gene>
    <name evidence="1" type="ORF">GJ744_002469</name>
</gene>